<dbReference type="InterPro" id="IPR001623">
    <property type="entry name" value="DnaJ_domain"/>
</dbReference>
<dbReference type="SMART" id="SM00271">
    <property type="entry name" value="DnaJ"/>
    <property type="match status" value="1"/>
</dbReference>
<keyword evidence="1" id="KW-0143">Chaperone</keyword>
<sequence>MINLAIVRSCCDGGLSQVLILRSHHTLRSLKKGGTLLTNELPSIIGFIFTKTFATYYEILGIPRDAAADIIKQSYIEKCKKYHPDKLGADNNADFIEIKEAYEVLKSSVARTKYDTYLKSGESTTYDFHEWREYNQPQARRDYHNFQSGHHQGHMGVDAEWSDFLTPYNLLCFSVIAGVVTYIIWNEMRHAKSFNTKPFMPRYHTRQTGYLDISQNTRHKASSHDRRAETEAVTKPSFKLKKSKKNDDVDVFQKIKLKGNVSDKDLEKLKVKFPRKASSMNTDNLKTWSDS</sequence>
<dbReference type="PANTHER" id="PTHR44360:SF1">
    <property type="entry name" value="DNAJ HOMOLOG SUBFAMILY B MEMBER 9"/>
    <property type="match status" value="1"/>
</dbReference>
<feature type="domain" description="J" evidence="7">
    <location>
        <begin position="55"/>
        <end position="118"/>
    </location>
</feature>
<comment type="subunit">
    <text evidence="5">Interacts with HSPA5/BiP; interaction is direct. Interacts with ERN1/IRE1 (via the luminal region). Interacts with DERL1.</text>
</comment>
<dbReference type="PANTHER" id="PTHR44360">
    <property type="entry name" value="DNAJ HOMOLOG SUBFAMILY B MEMBER 9"/>
    <property type="match status" value="1"/>
</dbReference>
<dbReference type="PRINTS" id="PR00625">
    <property type="entry name" value="JDOMAIN"/>
</dbReference>
<dbReference type="SUPFAM" id="SSF46565">
    <property type="entry name" value="Chaperone J-domain"/>
    <property type="match status" value="1"/>
</dbReference>
<dbReference type="InterPro" id="IPR036869">
    <property type="entry name" value="J_dom_sf"/>
</dbReference>
<name>A0ABP0FQK2_CLALP</name>
<proteinExistence type="predicted"/>
<gene>
    <name evidence="8" type="ORF">CVLEPA_LOCUS11000</name>
</gene>
<protein>
    <recommendedName>
        <fullName evidence="2">DnaJ homolog subfamily B member 9</fullName>
    </recommendedName>
    <alternativeName>
        <fullName evidence="3">Endoplasmic reticulum DNA J domain-containing protein 4</fullName>
    </alternativeName>
</protein>
<dbReference type="Proteomes" id="UP001642483">
    <property type="component" value="Unassembled WGS sequence"/>
</dbReference>
<comment type="function">
    <text evidence="4">Co-chaperone for Hsp70 protein HSPA5/BiP that acts as a key repressor of the ERN1/IRE1-mediated unfolded protein response (UPR). J domain-containing co-chaperones stimulate the ATPase activity of Hsp70 proteins and are required for efficient substrate recognition by Hsp70 proteins. In the unstressed endoplasmic reticulum, interacts with the luminal region of ERN1/IRE1 and selectively recruits HSPA5/BiP: HSPA5/BiP disrupts the dimerization of the active ERN1/IRE1 luminal region, thereby inactivating ERN1/IRE1. Also involved in endoplasmic reticulum-associated degradation (ERAD) of misfolded proteins. Required for survival of B-cell progenitors and normal antibody production.</text>
</comment>
<keyword evidence="9" id="KW-1185">Reference proteome</keyword>
<evidence type="ECO:0000256" key="4">
    <source>
        <dbReference type="ARBA" id="ARBA00045428"/>
    </source>
</evidence>
<dbReference type="Pfam" id="PF00226">
    <property type="entry name" value="DnaJ"/>
    <property type="match status" value="1"/>
</dbReference>
<dbReference type="EMBL" id="CAWYQH010000079">
    <property type="protein sequence ID" value="CAK8680745.1"/>
    <property type="molecule type" value="Genomic_DNA"/>
</dbReference>
<keyword evidence="6" id="KW-0812">Transmembrane</keyword>
<dbReference type="InterPro" id="IPR051948">
    <property type="entry name" value="Hsp70_co-chaperone_J-domain"/>
</dbReference>
<accession>A0ABP0FQK2</accession>
<comment type="caution">
    <text evidence="8">The sequence shown here is derived from an EMBL/GenBank/DDBJ whole genome shotgun (WGS) entry which is preliminary data.</text>
</comment>
<keyword evidence="6" id="KW-0472">Membrane</keyword>
<dbReference type="Gene3D" id="1.10.287.110">
    <property type="entry name" value="DnaJ domain"/>
    <property type="match status" value="1"/>
</dbReference>
<dbReference type="PROSITE" id="PS50076">
    <property type="entry name" value="DNAJ_2"/>
    <property type="match status" value="1"/>
</dbReference>
<evidence type="ECO:0000256" key="6">
    <source>
        <dbReference type="SAM" id="Phobius"/>
    </source>
</evidence>
<evidence type="ECO:0000256" key="3">
    <source>
        <dbReference type="ARBA" id="ARBA00041533"/>
    </source>
</evidence>
<keyword evidence="6" id="KW-1133">Transmembrane helix</keyword>
<dbReference type="CDD" id="cd06257">
    <property type="entry name" value="DnaJ"/>
    <property type="match status" value="1"/>
</dbReference>
<evidence type="ECO:0000256" key="2">
    <source>
        <dbReference type="ARBA" id="ARBA00040158"/>
    </source>
</evidence>
<evidence type="ECO:0000256" key="5">
    <source>
        <dbReference type="ARBA" id="ARBA00046365"/>
    </source>
</evidence>
<evidence type="ECO:0000259" key="7">
    <source>
        <dbReference type="PROSITE" id="PS50076"/>
    </source>
</evidence>
<feature type="transmembrane region" description="Helical" evidence="6">
    <location>
        <begin position="168"/>
        <end position="185"/>
    </location>
</feature>
<evidence type="ECO:0000256" key="1">
    <source>
        <dbReference type="ARBA" id="ARBA00023186"/>
    </source>
</evidence>
<evidence type="ECO:0000313" key="9">
    <source>
        <dbReference type="Proteomes" id="UP001642483"/>
    </source>
</evidence>
<organism evidence="8 9">
    <name type="scientific">Clavelina lepadiformis</name>
    <name type="common">Light-bulb sea squirt</name>
    <name type="synonym">Ascidia lepadiformis</name>
    <dbReference type="NCBI Taxonomy" id="159417"/>
    <lineage>
        <taxon>Eukaryota</taxon>
        <taxon>Metazoa</taxon>
        <taxon>Chordata</taxon>
        <taxon>Tunicata</taxon>
        <taxon>Ascidiacea</taxon>
        <taxon>Aplousobranchia</taxon>
        <taxon>Clavelinidae</taxon>
        <taxon>Clavelina</taxon>
    </lineage>
</organism>
<reference evidence="8 9" key="1">
    <citation type="submission" date="2024-02" db="EMBL/GenBank/DDBJ databases">
        <authorList>
            <person name="Daric V."/>
            <person name="Darras S."/>
        </authorList>
    </citation>
    <scope>NUCLEOTIDE SEQUENCE [LARGE SCALE GENOMIC DNA]</scope>
</reference>
<evidence type="ECO:0000313" key="8">
    <source>
        <dbReference type="EMBL" id="CAK8680745.1"/>
    </source>
</evidence>